<feature type="binding site" evidence="13">
    <location>
        <begin position="188"/>
        <end position="190"/>
    </location>
    <ligand>
        <name>substrate</name>
    </ligand>
</feature>
<dbReference type="UniPathway" id="UPA00060"/>
<dbReference type="FunFam" id="3.20.20.540:FF:000001">
    <property type="entry name" value="Phosphomethylpyrimidine synthase"/>
    <property type="match status" value="1"/>
</dbReference>
<dbReference type="PANTHER" id="PTHR30557:SF1">
    <property type="entry name" value="PHOSPHOMETHYLPYRIMIDINE SYNTHASE, CHLOROPLASTIC"/>
    <property type="match status" value="1"/>
</dbReference>
<protein>
    <recommendedName>
        <fullName evidence="13">Phosphomethylpyrimidine synthase</fullName>
        <ecNumber evidence="13">4.1.99.17</ecNumber>
    </recommendedName>
    <alternativeName>
        <fullName evidence="13">Hydroxymethylpyrimidine phosphate synthase</fullName>
        <shortName evidence="13">HMP-P synthase</shortName>
        <shortName evidence="13">HMP-phosphate synthase</shortName>
        <shortName evidence="13">HMPP synthase</shortName>
    </alternativeName>
    <alternativeName>
        <fullName evidence="13">Thiamine biosynthesis protein ThiC</fullName>
    </alternativeName>
</protein>
<dbReference type="NCBIfam" id="TIGR00190">
    <property type="entry name" value="thiC"/>
    <property type="match status" value="1"/>
</dbReference>
<feature type="binding site" evidence="13">
    <location>
        <position position="97"/>
    </location>
    <ligand>
        <name>substrate</name>
    </ligand>
</feature>
<accession>A0A831UD73</accession>
<feature type="binding site" evidence="13">
    <location>
        <position position="68"/>
    </location>
    <ligand>
        <name>substrate</name>
    </ligand>
</feature>
<evidence type="ECO:0000313" key="14">
    <source>
        <dbReference type="EMBL" id="HEN42756.1"/>
    </source>
</evidence>
<dbReference type="HAMAP" id="MF_00089">
    <property type="entry name" value="ThiC"/>
    <property type="match status" value="1"/>
</dbReference>
<comment type="cofactor">
    <cofactor evidence="13">
        <name>[4Fe-4S] cluster</name>
        <dbReference type="ChEBI" id="CHEBI:49883"/>
    </cofactor>
    <text evidence="13">Binds 1 [4Fe-4S] cluster per subunit. The cluster is coordinated with 3 cysteines and an exchangeable S-adenosyl-L-methionine.</text>
</comment>
<dbReference type="InterPro" id="IPR038521">
    <property type="entry name" value="ThiC/Bza_core_dom"/>
</dbReference>
<proteinExistence type="inferred from homology"/>
<keyword evidence="4 13" id="KW-0949">S-adenosyl-L-methionine</keyword>
<feature type="binding site" evidence="13">
    <location>
        <position position="295"/>
    </location>
    <ligand>
        <name>substrate</name>
    </ligand>
</feature>
<feature type="binding site" evidence="13">
    <location>
        <position position="415"/>
    </location>
    <ligand>
        <name>[4Fe-4S] cluster</name>
        <dbReference type="ChEBI" id="CHEBI:49883"/>
        <note>4Fe-4S-S-AdoMet</note>
    </ligand>
</feature>
<feature type="binding site" evidence="13">
    <location>
        <position position="336"/>
    </location>
    <ligand>
        <name>Zn(2+)</name>
        <dbReference type="ChEBI" id="CHEBI:29105"/>
    </ligand>
</feature>
<dbReference type="GO" id="GO:0051539">
    <property type="term" value="F:4 iron, 4 sulfur cluster binding"/>
    <property type="evidence" value="ECO:0007669"/>
    <property type="project" value="UniProtKB-KW"/>
</dbReference>
<keyword evidence="10 13" id="KW-0456">Lyase</keyword>
<comment type="function">
    <text evidence="1 13">Catalyzes the synthesis of the hydroxymethylpyrimidine phosphate (HMP-P) moiety of thiamine from aminoimidazole ribotide (AIR) in a radical S-adenosyl-L-methionine (SAM)-dependent reaction.</text>
</comment>
<comment type="caution">
    <text evidence="14">The sequence shown here is derived from an EMBL/GenBank/DDBJ whole genome shotgun (WGS) entry which is preliminary data.</text>
</comment>
<dbReference type="InterPro" id="IPR037509">
    <property type="entry name" value="ThiC"/>
</dbReference>
<reference evidence="14" key="1">
    <citation type="journal article" date="2020" name="mSystems">
        <title>Genome- and Community-Level Interaction Insights into Carbon Utilization and Element Cycling Functions of Hydrothermarchaeota in Hydrothermal Sediment.</title>
        <authorList>
            <person name="Zhou Z."/>
            <person name="Liu Y."/>
            <person name="Xu W."/>
            <person name="Pan J."/>
            <person name="Luo Z.H."/>
            <person name="Li M."/>
        </authorList>
    </citation>
    <scope>NUCLEOTIDE SEQUENCE [LARGE SCALE GENOMIC DNA]</scope>
    <source>
        <strain evidence="14">SpSt-349</strain>
    </source>
</reference>
<feature type="binding site" evidence="13">
    <location>
        <position position="419"/>
    </location>
    <ligand>
        <name>[4Fe-4S] cluster</name>
        <dbReference type="ChEBI" id="CHEBI:49883"/>
        <note>4Fe-4S-S-AdoMet</note>
    </ligand>
</feature>
<dbReference type="SUPFAM" id="SSF51569">
    <property type="entry name" value="Aldolase"/>
    <property type="match status" value="1"/>
</dbReference>
<gene>
    <name evidence="13 14" type="primary">thiC</name>
    <name evidence="14" type="ORF">ENQ87_10350</name>
</gene>
<feature type="binding site" evidence="13">
    <location>
        <begin position="229"/>
        <end position="232"/>
    </location>
    <ligand>
        <name>substrate</name>
    </ligand>
</feature>
<dbReference type="AlphaFoldDB" id="A0A831UD73"/>
<sequence>MATTQLEYARQGIITDKMKEAAMAEGVSPEFIRDGIAAGTIIICHNIRHGNGRPLAVGKGLRTKVNANIGTSADDTDITKELEKARVAVRHGADAIMDLSTGGPVDEIRRAIIAETSACIGSVPLYQAALDAVRTKKKAIVDMTVDDIFEGIIKHAEDGVDFITVHCGVTRSTVERMKNEGRLMDVVSRGGAFTVEWMAYNNRENPLFEHFDRLLEITKQYDMTLSLGDGFRPGCLADATDRAQIHELIILGELTQRAREAGVQVMIEGPGHVPLNQIEANILLQKRLCHGAPFYVLGPLVTDIAPGYDHITCAIGGAIAASAGADFLCYVTPSEHLRLPSVEDVREGVIASRIAAHAADIAKGVKGAMEKDIAMAKCRKKLDWEGQFNLSLDPEKARRLRAESGVADHGACTMCGEFCAYKVMDDAMEKQRAAGR</sequence>
<evidence type="ECO:0000256" key="8">
    <source>
        <dbReference type="ARBA" id="ARBA00023004"/>
    </source>
</evidence>
<keyword evidence="8 13" id="KW-0408">Iron</keyword>
<dbReference type="NCBIfam" id="NF009895">
    <property type="entry name" value="PRK13352.1"/>
    <property type="match status" value="1"/>
</dbReference>
<evidence type="ECO:0000256" key="4">
    <source>
        <dbReference type="ARBA" id="ARBA00022691"/>
    </source>
</evidence>
<feature type="binding site" evidence="13">
    <location>
        <position position="166"/>
    </location>
    <ligand>
        <name>substrate</name>
    </ligand>
</feature>
<dbReference type="EMBL" id="DSOV01000044">
    <property type="protein sequence ID" value="HEN42756.1"/>
    <property type="molecule type" value="Genomic_DNA"/>
</dbReference>
<feature type="binding site" evidence="13">
    <location>
        <position position="412"/>
    </location>
    <ligand>
        <name>[4Fe-4S] cluster</name>
        <dbReference type="ChEBI" id="CHEBI:49883"/>
        <note>4Fe-4S-S-AdoMet</note>
    </ligand>
</feature>
<evidence type="ECO:0000256" key="9">
    <source>
        <dbReference type="ARBA" id="ARBA00023014"/>
    </source>
</evidence>
<dbReference type="GO" id="GO:0008270">
    <property type="term" value="F:zinc ion binding"/>
    <property type="evidence" value="ECO:0007669"/>
    <property type="project" value="UniProtKB-UniRule"/>
</dbReference>
<keyword evidence="3 13" id="KW-0004">4Fe-4S</keyword>
<dbReference type="SFLD" id="SFLDS00113">
    <property type="entry name" value="Radical_SAM_Phosphomethylpyrim"/>
    <property type="match status" value="1"/>
</dbReference>
<dbReference type="EC" id="4.1.99.17" evidence="13"/>
<dbReference type="PANTHER" id="PTHR30557">
    <property type="entry name" value="THIAMINE BIOSYNTHESIS PROTEIN THIC"/>
    <property type="match status" value="1"/>
</dbReference>
<dbReference type="GO" id="GO:0005829">
    <property type="term" value="C:cytosol"/>
    <property type="evidence" value="ECO:0007669"/>
    <property type="project" value="TreeGrafter"/>
</dbReference>
<keyword evidence="6 13" id="KW-0862">Zinc</keyword>
<evidence type="ECO:0000256" key="11">
    <source>
        <dbReference type="ARBA" id="ARBA00052156"/>
    </source>
</evidence>
<evidence type="ECO:0000256" key="2">
    <source>
        <dbReference type="ARBA" id="ARBA00011738"/>
    </source>
</evidence>
<keyword evidence="7 13" id="KW-0784">Thiamine biosynthesis</keyword>
<evidence type="ECO:0000256" key="6">
    <source>
        <dbReference type="ARBA" id="ARBA00022833"/>
    </source>
</evidence>
<evidence type="ECO:0000256" key="1">
    <source>
        <dbReference type="ARBA" id="ARBA00003175"/>
    </source>
</evidence>
<dbReference type="SFLD" id="SFLDG01114">
    <property type="entry name" value="phosphomethylpyrimidine_syntha"/>
    <property type="match status" value="1"/>
</dbReference>
<evidence type="ECO:0000256" key="10">
    <source>
        <dbReference type="ARBA" id="ARBA00023239"/>
    </source>
</evidence>
<dbReference type="GO" id="GO:0009228">
    <property type="term" value="P:thiamine biosynthetic process"/>
    <property type="evidence" value="ECO:0007669"/>
    <property type="project" value="UniProtKB-UniRule"/>
</dbReference>
<comment type="catalytic activity">
    <reaction evidence="11">
        <text>5-amino-1-(5-phospho-beta-D-ribosyl)imidazole + AH2 + S-adenosyl-L-methionine = 5-hydroxybenzimidazole + 5'-deoxyadenosine + formate + L-methionine + A + NH4(+) + phosphate + 2 H(+)</text>
        <dbReference type="Rhea" id="RHEA:53504"/>
        <dbReference type="ChEBI" id="CHEBI:13193"/>
        <dbReference type="ChEBI" id="CHEBI:15378"/>
        <dbReference type="ChEBI" id="CHEBI:15740"/>
        <dbReference type="ChEBI" id="CHEBI:17319"/>
        <dbReference type="ChEBI" id="CHEBI:17499"/>
        <dbReference type="ChEBI" id="CHEBI:28938"/>
        <dbReference type="ChEBI" id="CHEBI:43474"/>
        <dbReference type="ChEBI" id="CHEBI:57844"/>
        <dbReference type="ChEBI" id="CHEBI:59789"/>
        <dbReference type="ChEBI" id="CHEBI:137404"/>
        <dbReference type="ChEBI" id="CHEBI:137981"/>
        <dbReference type="EC" id="4.1.99.23"/>
    </reaction>
</comment>
<comment type="similarity">
    <text evidence="12">Belongs to the ThiC family. 5-hydroxybenzimidazole synthase subfamily.</text>
</comment>
<organism evidence="14">
    <name type="scientific">Geobacter metallireducens</name>
    <dbReference type="NCBI Taxonomy" id="28232"/>
    <lineage>
        <taxon>Bacteria</taxon>
        <taxon>Pseudomonadati</taxon>
        <taxon>Thermodesulfobacteriota</taxon>
        <taxon>Desulfuromonadia</taxon>
        <taxon>Geobacterales</taxon>
        <taxon>Geobacteraceae</taxon>
        <taxon>Geobacter</taxon>
    </lineage>
</organism>
<feature type="binding site" evidence="13">
    <location>
        <position position="126"/>
    </location>
    <ligand>
        <name>substrate</name>
    </ligand>
</feature>
<dbReference type="GO" id="GO:0070284">
    <property type="term" value="F:phosphomethylpyrimidine synthase activity"/>
    <property type="evidence" value="ECO:0007669"/>
    <property type="project" value="UniProtKB-EC"/>
</dbReference>
<keyword evidence="9 13" id="KW-0411">Iron-sulfur</keyword>
<evidence type="ECO:0000256" key="12">
    <source>
        <dbReference type="ARBA" id="ARBA00061427"/>
    </source>
</evidence>
<dbReference type="Pfam" id="PF01964">
    <property type="entry name" value="ThiC_Rad_SAM"/>
    <property type="match status" value="1"/>
</dbReference>
<comment type="subunit">
    <text evidence="2">Homodimer.</text>
</comment>
<evidence type="ECO:0000256" key="13">
    <source>
        <dbReference type="HAMAP-Rule" id="MF_00089"/>
    </source>
</evidence>
<dbReference type="Gene3D" id="3.20.20.540">
    <property type="entry name" value="Radical SAM ThiC family, central domain"/>
    <property type="match status" value="1"/>
</dbReference>
<evidence type="ECO:0000256" key="7">
    <source>
        <dbReference type="ARBA" id="ARBA00022977"/>
    </source>
</evidence>
<comment type="pathway">
    <text evidence="13">Cofactor biosynthesis; thiamine diphosphate biosynthesis.</text>
</comment>
<evidence type="ECO:0000256" key="3">
    <source>
        <dbReference type="ARBA" id="ARBA00022485"/>
    </source>
</evidence>
<dbReference type="GO" id="GO:0009229">
    <property type="term" value="P:thiamine diphosphate biosynthetic process"/>
    <property type="evidence" value="ECO:0007669"/>
    <property type="project" value="UniProtKB-UniRule"/>
</dbReference>
<evidence type="ECO:0000256" key="5">
    <source>
        <dbReference type="ARBA" id="ARBA00022723"/>
    </source>
</evidence>
<keyword evidence="5 13" id="KW-0479">Metal-binding</keyword>
<feature type="binding site" evidence="13">
    <location>
        <position position="268"/>
    </location>
    <ligand>
        <name>substrate</name>
    </ligand>
</feature>
<dbReference type="Gene3D" id="6.10.250.620">
    <property type="match status" value="1"/>
</dbReference>
<dbReference type="SFLD" id="SFLDF00407">
    <property type="entry name" value="phosphomethylpyrimidine_syntha"/>
    <property type="match status" value="1"/>
</dbReference>
<dbReference type="InterPro" id="IPR002817">
    <property type="entry name" value="ThiC/BzaA/B"/>
</dbReference>
<comment type="catalytic activity">
    <reaction evidence="13">
        <text>5-amino-1-(5-phospho-beta-D-ribosyl)imidazole + S-adenosyl-L-methionine = 4-amino-2-methyl-5-(phosphooxymethyl)pyrimidine + CO + 5'-deoxyadenosine + formate + L-methionine + 3 H(+)</text>
        <dbReference type="Rhea" id="RHEA:24840"/>
        <dbReference type="ChEBI" id="CHEBI:15378"/>
        <dbReference type="ChEBI" id="CHEBI:15740"/>
        <dbReference type="ChEBI" id="CHEBI:17245"/>
        <dbReference type="ChEBI" id="CHEBI:17319"/>
        <dbReference type="ChEBI" id="CHEBI:57844"/>
        <dbReference type="ChEBI" id="CHEBI:58354"/>
        <dbReference type="ChEBI" id="CHEBI:59789"/>
        <dbReference type="ChEBI" id="CHEBI:137981"/>
        <dbReference type="EC" id="4.1.99.17"/>
    </reaction>
</comment>
<name>A0A831UD73_GEOME</name>
<feature type="binding site" evidence="13">
    <location>
        <position position="272"/>
    </location>
    <ligand>
        <name>Zn(2+)</name>
        <dbReference type="ChEBI" id="CHEBI:29105"/>
    </ligand>
</feature>